<evidence type="ECO:0000313" key="3">
    <source>
        <dbReference type="Proteomes" id="UP000290289"/>
    </source>
</evidence>
<keyword evidence="1" id="KW-1133">Transmembrane helix</keyword>
<reference evidence="2 3" key="1">
    <citation type="submission" date="2018-10" db="EMBL/GenBank/DDBJ databases">
        <title>A high-quality apple genome assembly.</title>
        <authorList>
            <person name="Hu J."/>
        </authorList>
    </citation>
    <scope>NUCLEOTIDE SEQUENCE [LARGE SCALE GENOMIC DNA]</scope>
    <source>
        <strain evidence="3">cv. HFTH1</strain>
        <tissue evidence="2">Young leaf</tissue>
    </source>
</reference>
<keyword evidence="1" id="KW-0812">Transmembrane</keyword>
<name>A0A498K351_MALDO</name>
<keyword evidence="1" id="KW-0472">Membrane</keyword>
<keyword evidence="3" id="KW-1185">Reference proteome</keyword>
<dbReference type="Proteomes" id="UP000290289">
    <property type="component" value="Chromosome 5"/>
</dbReference>
<sequence length="133" mass="14563">MSLKFLPNVIKALFCSSEVVHIYLIGLAALTPAIVRLVNLIGRLLVLKYLTSTVFMRKEEFKYPNSTPTNTEAFCDKISHLTDCVGGNYQVGDNIGDVGSGNYLIRNNIGVIGSGPLTRLFDNSTCMRLLCSS</sequence>
<comment type="caution">
    <text evidence="2">The sequence shown here is derived from an EMBL/GenBank/DDBJ whole genome shotgun (WGS) entry which is preliminary data.</text>
</comment>
<evidence type="ECO:0000313" key="2">
    <source>
        <dbReference type="EMBL" id="RXI00203.1"/>
    </source>
</evidence>
<dbReference type="AlphaFoldDB" id="A0A498K351"/>
<protein>
    <submittedName>
        <fullName evidence="2">Uncharacterized protein</fullName>
    </submittedName>
</protein>
<organism evidence="2 3">
    <name type="scientific">Malus domestica</name>
    <name type="common">Apple</name>
    <name type="synonym">Pyrus malus</name>
    <dbReference type="NCBI Taxonomy" id="3750"/>
    <lineage>
        <taxon>Eukaryota</taxon>
        <taxon>Viridiplantae</taxon>
        <taxon>Streptophyta</taxon>
        <taxon>Embryophyta</taxon>
        <taxon>Tracheophyta</taxon>
        <taxon>Spermatophyta</taxon>
        <taxon>Magnoliopsida</taxon>
        <taxon>eudicotyledons</taxon>
        <taxon>Gunneridae</taxon>
        <taxon>Pentapetalae</taxon>
        <taxon>rosids</taxon>
        <taxon>fabids</taxon>
        <taxon>Rosales</taxon>
        <taxon>Rosaceae</taxon>
        <taxon>Amygdaloideae</taxon>
        <taxon>Maleae</taxon>
        <taxon>Malus</taxon>
    </lineage>
</organism>
<gene>
    <name evidence="2" type="ORF">DVH24_037751</name>
</gene>
<accession>A0A498K351</accession>
<proteinExistence type="predicted"/>
<evidence type="ECO:0000256" key="1">
    <source>
        <dbReference type="SAM" id="Phobius"/>
    </source>
</evidence>
<feature type="transmembrane region" description="Helical" evidence="1">
    <location>
        <begin position="20"/>
        <end position="38"/>
    </location>
</feature>
<dbReference type="EMBL" id="RDQH01000331">
    <property type="protein sequence ID" value="RXI00203.1"/>
    <property type="molecule type" value="Genomic_DNA"/>
</dbReference>